<feature type="transmembrane region" description="Helical" evidence="1">
    <location>
        <begin position="173"/>
        <end position="190"/>
    </location>
</feature>
<keyword evidence="1" id="KW-0812">Transmembrane</keyword>
<keyword evidence="1" id="KW-0472">Membrane</keyword>
<dbReference type="RefSeq" id="WP_150436746.1">
    <property type="nucleotide sequence ID" value="NZ_VYKJ01000012.1"/>
</dbReference>
<evidence type="ECO:0000256" key="1">
    <source>
        <dbReference type="SAM" id="Phobius"/>
    </source>
</evidence>
<feature type="transmembrane region" description="Helical" evidence="1">
    <location>
        <begin position="107"/>
        <end position="134"/>
    </location>
</feature>
<reference evidence="2 3" key="1">
    <citation type="submission" date="2019-09" db="EMBL/GenBank/DDBJ databases">
        <authorList>
            <person name="Li Y."/>
        </authorList>
    </citation>
    <scope>NUCLEOTIDE SEQUENCE [LARGE SCALE GENOMIC DNA]</scope>
    <source>
        <strain evidence="2 3">L3-3HA</strain>
    </source>
</reference>
<organism evidence="2 3">
    <name type="scientific">Affinibrenneria salicis</name>
    <dbReference type="NCBI Taxonomy" id="2590031"/>
    <lineage>
        <taxon>Bacteria</taxon>
        <taxon>Pseudomonadati</taxon>
        <taxon>Pseudomonadota</taxon>
        <taxon>Gammaproteobacteria</taxon>
        <taxon>Enterobacterales</taxon>
        <taxon>Pectobacteriaceae</taxon>
        <taxon>Affinibrenneria</taxon>
    </lineage>
</organism>
<dbReference type="EMBL" id="VYKJ01000012">
    <property type="protein sequence ID" value="KAA8996946.1"/>
    <property type="molecule type" value="Genomic_DNA"/>
</dbReference>
<feature type="transmembrane region" description="Helical" evidence="1">
    <location>
        <begin position="21"/>
        <end position="45"/>
    </location>
</feature>
<sequence>MKSDAVKDKSTIPSPGLWRFIKAQVSTFGTFVGIGLLFGLLVQLGPGTLRLTAQSAIMEQVNAKTVSLLTIVMLLWSGLVISLVGSNKNGRQEWKARLKHRLIAEPAGTVASLIVPLSGIVFAMLLVCGLQGYGALVVQMLYGLAVMLCIVAFNLFIASLAREPNRLSPFGRLPGLLMMLAAVILYWWVFI</sequence>
<keyword evidence="1" id="KW-1133">Transmembrane helix</keyword>
<proteinExistence type="predicted"/>
<protein>
    <submittedName>
        <fullName evidence="2">Uncharacterized protein</fullName>
    </submittedName>
</protein>
<dbReference type="Proteomes" id="UP000335415">
    <property type="component" value="Unassembled WGS sequence"/>
</dbReference>
<accession>A0A5J5FUJ5</accession>
<keyword evidence="3" id="KW-1185">Reference proteome</keyword>
<feature type="transmembrane region" description="Helical" evidence="1">
    <location>
        <begin position="65"/>
        <end position="86"/>
    </location>
</feature>
<evidence type="ECO:0000313" key="2">
    <source>
        <dbReference type="EMBL" id="KAA8996946.1"/>
    </source>
</evidence>
<gene>
    <name evidence="2" type="ORF">FJU30_20030</name>
</gene>
<evidence type="ECO:0000313" key="3">
    <source>
        <dbReference type="Proteomes" id="UP000335415"/>
    </source>
</evidence>
<feature type="transmembrane region" description="Helical" evidence="1">
    <location>
        <begin position="140"/>
        <end position="161"/>
    </location>
</feature>
<comment type="caution">
    <text evidence="2">The sequence shown here is derived from an EMBL/GenBank/DDBJ whole genome shotgun (WGS) entry which is preliminary data.</text>
</comment>
<dbReference type="AlphaFoldDB" id="A0A5J5FUJ5"/>
<name>A0A5J5FUJ5_9GAMM</name>